<evidence type="ECO:0000256" key="1">
    <source>
        <dbReference type="SAM" id="MobiDB-lite"/>
    </source>
</evidence>
<reference evidence="2" key="1">
    <citation type="journal article" date="2021" name="Proc. Natl. Acad. Sci. U.S.A.">
        <title>A Catalog of Tens of Thousands of Viruses from Human Metagenomes Reveals Hidden Associations with Chronic Diseases.</title>
        <authorList>
            <person name="Tisza M.J."/>
            <person name="Buck C.B."/>
        </authorList>
    </citation>
    <scope>NUCLEOTIDE SEQUENCE</scope>
    <source>
        <strain evidence="2">CtuIn11</strain>
    </source>
</reference>
<feature type="region of interest" description="Disordered" evidence="1">
    <location>
        <begin position="1"/>
        <end position="20"/>
    </location>
</feature>
<accession>A0A8S5SHQ6</accession>
<feature type="compositionally biased region" description="Polar residues" evidence="1">
    <location>
        <begin position="1"/>
        <end position="10"/>
    </location>
</feature>
<name>A0A8S5SHQ6_9CAUD</name>
<evidence type="ECO:0000313" key="2">
    <source>
        <dbReference type="EMBL" id="DAF50494.1"/>
    </source>
</evidence>
<sequence>MSSFQSQYKGKNTKSQEKNFTNAKICLTNSRL</sequence>
<protein>
    <submittedName>
        <fullName evidence="2">Uncharacterized protein</fullName>
    </submittedName>
</protein>
<dbReference type="EMBL" id="BK032596">
    <property type="protein sequence ID" value="DAF50494.1"/>
    <property type="molecule type" value="Genomic_DNA"/>
</dbReference>
<organism evidence="2">
    <name type="scientific">Myoviridae sp. ctuIn11</name>
    <dbReference type="NCBI Taxonomy" id="2827715"/>
    <lineage>
        <taxon>Viruses</taxon>
        <taxon>Duplodnaviria</taxon>
        <taxon>Heunggongvirae</taxon>
        <taxon>Uroviricota</taxon>
        <taxon>Caudoviricetes</taxon>
    </lineage>
</organism>
<proteinExistence type="predicted"/>